<reference evidence="3" key="1">
    <citation type="submission" date="2025-08" db="UniProtKB">
        <authorList>
            <consortium name="RefSeq"/>
        </authorList>
    </citation>
    <scope>IDENTIFICATION</scope>
</reference>
<accession>A0ABM1F387</accession>
<feature type="region of interest" description="Disordered" evidence="1">
    <location>
        <begin position="390"/>
        <end position="525"/>
    </location>
</feature>
<dbReference type="CDD" id="cd00048">
    <property type="entry name" value="DSRM_SF"/>
    <property type="match status" value="1"/>
</dbReference>
<dbReference type="GeneID" id="106818752"/>
<evidence type="ECO:0000313" key="3">
    <source>
        <dbReference type="RefSeq" id="XP_014678908.1"/>
    </source>
</evidence>
<evidence type="ECO:0000256" key="1">
    <source>
        <dbReference type="SAM" id="MobiDB-lite"/>
    </source>
</evidence>
<proteinExistence type="predicted"/>
<dbReference type="RefSeq" id="XP_014678908.1">
    <property type="nucleotide sequence ID" value="XM_014823422.1"/>
</dbReference>
<feature type="region of interest" description="Disordered" evidence="1">
    <location>
        <begin position="304"/>
        <end position="345"/>
    </location>
</feature>
<gene>
    <name evidence="3" type="primary">LOC106818752</name>
</gene>
<feature type="compositionally biased region" description="Low complexity" evidence="1">
    <location>
        <begin position="336"/>
        <end position="345"/>
    </location>
</feature>
<name>A0ABM1F387_PRICU</name>
<feature type="compositionally biased region" description="Pro residues" evidence="1">
    <location>
        <begin position="459"/>
        <end position="474"/>
    </location>
</feature>
<protein>
    <submittedName>
        <fullName evidence="3">Cell surface glycoprotein 1-like</fullName>
    </submittedName>
</protein>
<feature type="compositionally biased region" description="Pro residues" evidence="1">
    <location>
        <begin position="420"/>
        <end position="447"/>
    </location>
</feature>
<sequence length="678" mass="73641">MFPDQTESFQVPDESGASSGLDRSGSLPDRSELVLARPESFTVPVQRESFLDRPRSLPILDQPDGPTSFPVSDQPEPVTDQPEPVTDQPEPFPDRPRSLPIPDQPDPFPDRPTSFPVSDQPEPVPDQPEPFPDRPRSLPIPDELDPYPDRPTSFQVSDQPEPELQSFPDEVVTFADGPGASQRCGASQQTTIGSGWKPQTTAVAAASRGWFELAPTARIADVQCGNVSIFTTLNQTVSARDVPAMAAGQVAAPTRDAEDACVALPPASVTRPALPAAEPQSIAERAASDASILVLPTRSDDVTCSSAAARRGPNTRDLPRPMFPDQTESFHVPDESGASSGLDRSGSLLDRSELVLVRPESFTVPVQRELFPDRSELVLARPESFTVPVQRELFPDRPRSLPIPDQPDRPTSFPVSDQPEPVPDQPKPFPDRPPSLPIPDQPAPFPDRPTSFPVSDQPEPVPDQPEPVPDQPEPFPDRPRSLPIPDRTRSLPIPDRPRSLPIPDQLDPYPDRPTSFQVSDQPEPELQSFPDEVVTFADGPGALQRCGASQQMTIGSGWTQQTTAVAAASRGWIKLAPTARIAGADAVQTLERELTSKNVSSDAPSYKTTEVDGRWRCTLVIPVSAESERKMTKKAASQNACYKALRLLNMPAQEKLENCIGMLKRVTSDKHAAGAPPA</sequence>
<organism evidence="2 3">
    <name type="scientific">Priapulus caudatus</name>
    <name type="common">Priapulid worm</name>
    <dbReference type="NCBI Taxonomy" id="37621"/>
    <lineage>
        <taxon>Eukaryota</taxon>
        <taxon>Metazoa</taxon>
        <taxon>Ecdysozoa</taxon>
        <taxon>Scalidophora</taxon>
        <taxon>Priapulida</taxon>
        <taxon>Priapulimorpha</taxon>
        <taxon>Priapulimorphida</taxon>
        <taxon>Priapulidae</taxon>
        <taxon>Priapulus</taxon>
    </lineage>
</organism>
<dbReference type="Proteomes" id="UP000695022">
    <property type="component" value="Unplaced"/>
</dbReference>
<feature type="region of interest" description="Disordered" evidence="1">
    <location>
        <begin position="1"/>
        <end position="163"/>
    </location>
</feature>
<keyword evidence="2" id="KW-1185">Reference proteome</keyword>
<evidence type="ECO:0000313" key="2">
    <source>
        <dbReference type="Proteomes" id="UP000695022"/>
    </source>
</evidence>